<dbReference type="InterPro" id="IPR001650">
    <property type="entry name" value="Helicase_C-like"/>
</dbReference>
<keyword evidence="5" id="KW-0132">Cell division</keyword>
<keyword evidence="10" id="KW-0378">Hydrolase</keyword>
<evidence type="ECO:0000256" key="24">
    <source>
        <dbReference type="ARBA" id="ARBA00078243"/>
    </source>
</evidence>
<comment type="catalytic activity">
    <reaction evidence="19">
        <text>Couples ATP hydrolysis with the unwinding of duplex DNA by translocating in the 3'-5' direction.</text>
        <dbReference type="EC" id="5.6.2.4"/>
    </reaction>
</comment>
<dbReference type="GO" id="GO:0003677">
    <property type="term" value="F:DNA binding"/>
    <property type="evidence" value="ECO:0007669"/>
    <property type="project" value="UniProtKB-KW"/>
</dbReference>
<comment type="catalytic activity">
    <reaction evidence="21">
        <text>ATP + H2O = ADP + phosphate + H(+)</text>
        <dbReference type="Rhea" id="RHEA:13065"/>
        <dbReference type="ChEBI" id="CHEBI:15377"/>
        <dbReference type="ChEBI" id="CHEBI:15378"/>
        <dbReference type="ChEBI" id="CHEBI:30616"/>
        <dbReference type="ChEBI" id="CHEBI:43474"/>
        <dbReference type="ChEBI" id="CHEBI:456216"/>
    </reaction>
</comment>
<keyword evidence="4" id="KW-0597">Phosphoprotein</keyword>
<dbReference type="EMBL" id="HG994593">
    <property type="protein sequence ID" value="CAF2838045.1"/>
    <property type="molecule type" value="Genomic_DNA"/>
</dbReference>
<dbReference type="GO" id="GO:0000724">
    <property type="term" value="P:double-strand break repair via homologous recombination"/>
    <property type="evidence" value="ECO:0007669"/>
    <property type="project" value="TreeGrafter"/>
</dbReference>
<dbReference type="InterPro" id="IPR002464">
    <property type="entry name" value="DNA/RNA_helicase_DEAH_CS"/>
</dbReference>
<evidence type="ECO:0000256" key="25">
    <source>
        <dbReference type="ARBA" id="ARBA00084014"/>
    </source>
</evidence>
<evidence type="ECO:0000256" key="21">
    <source>
        <dbReference type="ARBA" id="ARBA00049360"/>
    </source>
</evidence>
<dbReference type="SUPFAM" id="SSF52540">
    <property type="entry name" value="P-loop containing nucleoside triphosphate hydrolases"/>
    <property type="match status" value="1"/>
</dbReference>
<evidence type="ECO:0000256" key="10">
    <source>
        <dbReference type="ARBA" id="ARBA00022801"/>
    </source>
</evidence>
<organism evidence="27 28">
    <name type="scientific">Lepeophtheirus salmonis</name>
    <name type="common">Salmon louse</name>
    <name type="synonym">Caligus salmonis</name>
    <dbReference type="NCBI Taxonomy" id="72036"/>
    <lineage>
        <taxon>Eukaryota</taxon>
        <taxon>Metazoa</taxon>
        <taxon>Ecdysozoa</taxon>
        <taxon>Arthropoda</taxon>
        <taxon>Crustacea</taxon>
        <taxon>Multicrustacea</taxon>
        <taxon>Hexanauplia</taxon>
        <taxon>Copepoda</taxon>
        <taxon>Siphonostomatoida</taxon>
        <taxon>Caligidae</taxon>
        <taxon>Lepeophtheirus</taxon>
    </lineage>
</organism>
<dbReference type="Gene3D" id="3.40.50.300">
    <property type="entry name" value="P-loop containing nucleotide triphosphate hydrolases"/>
    <property type="match status" value="2"/>
</dbReference>
<evidence type="ECO:0000256" key="5">
    <source>
        <dbReference type="ARBA" id="ARBA00022618"/>
    </source>
</evidence>
<dbReference type="GO" id="GO:0009378">
    <property type="term" value="F:four-way junction helicase activity"/>
    <property type="evidence" value="ECO:0007669"/>
    <property type="project" value="TreeGrafter"/>
</dbReference>
<feature type="region of interest" description="Disordered" evidence="26">
    <location>
        <begin position="815"/>
        <end position="836"/>
    </location>
</feature>
<dbReference type="GO" id="GO:0006260">
    <property type="term" value="P:DNA replication"/>
    <property type="evidence" value="ECO:0007669"/>
    <property type="project" value="UniProtKB-KW"/>
</dbReference>
<keyword evidence="11 27" id="KW-0347">Helicase</keyword>
<evidence type="ECO:0000256" key="14">
    <source>
        <dbReference type="ARBA" id="ARBA00023125"/>
    </source>
</evidence>
<protein>
    <recommendedName>
        <fullName evidence="22">ATP-dependent DNA helicase Q5</fullName>
        <ecNumber evidence="20">5.6.2.4</ecNumber>
    </recommendedName>
    <alternativeName>
        <fullName evidence="23">DNA 3'-5' helicase RecQ5</fullName>
    </alternativeName>
    <alternativeName>
        <fullName evidence="24">DNA helicase, RecQ-like type 5</fullName>
    </alternativeName>
    <alternativeName>
        <fullName evidence="25">RecQ protein-like 5</fullName>
    </alternativeName>
</protein>
<dbReference type="FunFam" id="3.40.50.300:FF:000614">
    <property type="entry name" value="ATP-dependent DNA helicase"/>
    <property type="match status" value="1"/>
</dbReference>
<comment type="cofactor">
    <cofactor evidence="1">
        <name>Zn(2+)</name>
        <dbReference type="ChEBI" id="CHEBI:29105"/>
    </cofactor>
</comment>
<gene>
    <name evidence="27" type="ORF">LSAA_5559</name>
</gene>
<comment type="similarity">
    <text evidence="3">Belongs to the helicase family. RecQ subfamily.</text>
</comment>
<dbReference type="AlphaFoldDB" id="A0A7R8CJN7"/>
<dbReference type="GO" id="GO:0045934">
    <property type="term" value="P:negative regulation of nucleobase-containing compound metabolic process"/>
    <property type="evidence" value="ECO:0007669"/>
    <property type="project" value="UniProtKB-ARBA"/>
</dbReference>
<evidence type="ECO:0000256" key="15">
    <source>
        <dbReference type="ARBA" id="ARBA00023204"/>
    </source>
</evidence>
<dbReference type="GO" id="GO:0016787">
    <property type="term" value="F:hydrolase activity"/>
    <property type="evidence" value="ECO:0007669"/>
    <property type="project" value="UniProtKB-KW"/>
</dbReference>
<dbReference type="SMART" id="SM00487">
    <property type="entry name" value="DEXDc"/>
    <property type="match status" value="1"/>
</dbReference>
<keyword evidence="17" id="KW-0539">Nucleus</keyword>
<keyword evidence="15" id="KW-0234">DNA repair</keyword>
<dbReference type="GO" id="GO:0005524">
    <property type="term" value="F:ATP binding"/>
    <property type="evidence" value="ECO:0007669"/>
    <property type="project" value="UniProtKB-KW"/>
</dbReference>
<keyword evidence="18" id="KW-0131">Cell cycle</keyword>
<evidence type="ECO:0000256" key="16">
    <source>
        <dbReference type="ARBA" id="ARBA00023235"/>
    </source>
</evidence>
<keyword evidence="16" id="KW-0413">Isomerase</keyword>
<feature type="region of interest" description="Disordered" evidence="26">
    <location>
        <begin position="883"/>
        <end position="928"/>
    </location>
</feature>
<dbReference type="InterPro" id="IPR032284">
    <property type="entry name" value="RecQ_Zn-bd"/>
</dbReference>
<keyword evidence="28" id="KW-1185">Reference proteome</keyword>
<dbReference type="GO" id="GO:0046872">
    <property type="term" value="F:metal ion binding"/>
    <property type="evidence" value="ECO:0007669"/>
    <property type="project" value="UniProtKB-KW"/>
</dbReference>
<evidence type="ECO:0000256" key="4">
    <source>
        <dbReference type="ARBA" id="ARBA00022553"/>
    </source>
</evidence>
<dbReference type="GO" id="GO:0006355">
    <property type="term" value="P:regulation of DNA-templated transcription"/>
    <property type="evidence" value="ECO:0007669"/>
    <property type="project" value="InterPro"/>
</dbReference>
<evidence type="ECO:0000256" key="23">
    <source>
        <dbReference type="ARBA" id="ARBA00076757"/>
    </source>
</evidence>
<dbReference type="Pfam" id="PF08236">
    <property type="entry name" value="SRI"/>
    <property type="match status" value="1"/>
</dbReference>
<evidence type="ECO:0000256" key="17">
    <source>
        <dbReference type="ARBA" id="ARBA00023242"/>
    </source>
</evidence>
<keyword evidence="14" id="KW-0238">DNA-binding</keyword>
<accession>A0A7R8CJN7</accession>
<evidence type="ECO:0000313" key="27">
    <source>
        <dbReference type="EMBL" id="CAF2838045.1"/>
    </source>
</evidence>
<evidence type="ECO:0000256" key="26">
    <source>
        <dbReference type="SAM" id="MobiDB-lite"/>
    </source>
</evidence>
<dbReference type="GO" id="GO:0043138">
    <property type="term" value="F:3'-5' DNA helicase activity"/>
    <property type="evidence" value="ECO:0007669"/>
    <property type="project" value="UniProtKB-EC"/>
</dbReference>
<dbReference type="GO" id="GO:0005654">
    <property type="term" value="C:nucleoplasm"/>
    <property type="evidence" value="ECO:0007669"/>
    <property type="project" value="UniProtKB-SubCell"/>
</dbReference>
<dbReference type="InterPro" id="IPR027417">
    <property type="entry name" value="P-loop_NTPase"/>
</dbReference>
<dbReference type="NCBIfam" id="TIGR00614">
    <property type="entry name" value="recQ_fam"/>
    <property type="match status" value="1"/>
</dbReference>
<dbReference type="Gene3D" id="1.10.1740.100">
    <property type="entry name" value="Set2, Rpb1 interacting domain"/>
    <property type="match status" value="1"/>
</dbReference>
<dbReference type="GO" id="GO:0005737">
    <property type="term" value="C:cytoplasm"/>
    <property type="evidence" value="ECO:0007669"/>
    <property type="project" value="TreeGrafter"/>
</dbReference>
<sequence>MATTTNHDGDRIEQALNSFFGHPSFRSKEQEAAIRAIVEEEDCERDVFVSMPTGSGKSLVYQLPGVLLPKGRITIVVSPLIALIKDQLEALQKKKIHAESLNSKMGEQERKRVLRDIHAKCPDTRFLYVTPEQCATNTFKSILEKLVKFNVLGYFVIDEAHCVSQWGHDFRPDYLKLGQLRKIINKTRVLALTATASKEVAADVFKQLKMKKEPLVFKVPCFRSNLFYDVVFKESIQYEYEDLKGFVLECLGEGVLKKSTLGKNAPCGIIYCRTRDGTLQIASQLTKRGIPTLAYHGGLKDSERSRVQESWADGKVPVIAATISFGMGVDKATVRFVAHWSVPQTIAGYYQESGRAGRDGKPSFCRIYHSREEKGAIAFLLQQGSNKAKSERRKEVAKSAIKSFEKMVKYCEGLTCRHFVFSRHFNDDCKPDCDKRCDVCVSLKTVEKKVEAFHSNSLRNNNFRSAPEAKANSNELYGGGREGNKRHFESYDSDGGDSGHDYEIAEKRAKKDREILIKKEFRNRKKGKSSGKDDSKEDEAIRFAKVKGAEFTKNKIAGLEVRARESYLGLLETNIRLNYDTAIKYGALKEEEKKLSNQDILQIAVNEEYQIFTSNKVVTMYRRGMAFLMAAVKKDTDGWNAHSCVIKYDPSENNHQSLSKLASGGFKIKRDPLTQVGITNYFSKSEPKVQSKWKSLGLDDDEDNDQTNNQGDEEIEENPSTSSSNINFYNEANNDDKKSFSSESPISYKAAPSESSKVSSPIEEEKEEEVTEEATFIEREKSACYEDSANQTVEDFKERLEKEYSNFEEDYTTINNIQSSSRRDSPKSDVVNPETFSKLEETISKLQKQMAESEDSINYELLNHSNQEEGSPFKLDQNEIETLSPEASNKKSIKVEDITKTKKERRGPSSSRTSSESSSKNADKKSKKDAANEIVKVLVPHYKSGKIMSKEVFKFAARELTHVLLDAKVKSSSYGNYVSKFFKRHCSIVSIDDARTKINHFKSKIIV</sequence>
<dbReference type="CDD" id="cd18794">
    <property type="entry name" value="SF2_C_RecQ"/>
    <property type="match status" value="1"/>
</dbReference>
<dbReference type="GO" id="GO:0005694">
    <property type="term" value="C:chromosome"/>
    <property type="evidence" value="ECO:0007669"/>
    <property type="project" value="InterPro"/>
</dbReference>
<evidence type="ECO:0000256" key="22">
    <source>
        <dbReference type="ARBA" id="ARBA00074289"/>
    </source>
</evidence>
<feature type="compositionally biased region" description="Low complexity" evidence="26">
    <location>
        <begin position="909"/>
        <end position="920"/>
    </location>
</feature>
<evidence type="ECO:0000256" key="11">
    <source>
        <dbReference type="ARBA" id="ARBA00022806"/>
    </source>
</evidence>
<evidence type="ECO:0000256" key="8">
    <source>
        <dbReference type="ARBA" id="ARBA00022741"/>
    </source>
</evidence>
<dbReference type="Pfam" id="PF00271">
    <property type="entry name" value="Helicase_C"/>
    <property type="match status" value="1"/>
</dbReference>
<keyword evidence="7" id="KW-0479">Metal-binding</keyword>
<feature type="compositionally biased region" description="Acidic residues" evidence="26">
    <location>
        <begin position="762"/>
        <end position="772"/>
    </location>
</feature>
<feature type="compositionally biased region" description="Polar residues" evidence="26">
    <location>
        <begin position="718"/>
        <end position="732"/>
    </location>
</feature>
<evidence type="ECO:0000256" key="7">
    <source>
        <dbReference type="ARBA" id="ARBA00022723"/>
    </source>
</evidence>
<keyword evidence="12" id="KW-0862">Zinc</keyword>
<keyword evidence="13" id="KW-0067">ATP-binding</keyword>
<evidence type="ECO:0000256" key="12">
    <source>
        <dbReference type="ARBA" id="ARBA00022833"/>
    </source>
</evidence>
<dbReference type="SMART" id="SM00490">
    <property type="entry name" value="HELICc"/>
    <property type="match status" value="1"/>
</dbReference>
<evidence type="ECO:0000256" key="18">
    <source>
        <dbReference type="ARBA" id="ARBA00023306"/>
    </source>
</evidence>
<dbReference type="Proteomes" id="UP000675881">
    <property type="component" value="Chromosome 14"/>
</dbReference>
<dbReference type="InterPro" id="IPR038190">
    <property type="entry name" value="SRI_sf"/>
</dbReference>
<dbReference type="InterPro" id="IPR014001">
    <property type="entry name" value="Helicase_ATP-bd"/>
</dbReference>
<dbReference type="PROSITE" id="PS51192">
    <property type="entry name" value="HELICASE_ATP_BIND_1"/>
    <property type="match status" value="1"/>
</dbReference>
<dbReference type="PROSITE" id="PS51194">
    <property type="entry name" value="HELICASE_CTER"/>
    <property type="match status" value="1"/>
</dbReference>
<evidence type="ECO:0000256" key="3">
    <source>
        <dbReference type="ARBA" id="ARBA00005446"/>
    </source>
</evidence>
<dbReference type="OrthoDB" id="10261556at2759"/>
<dbReference type="PANTHER" id="PTHR13710">
    <property type="entry name" value="DNA HELICASE RECQ FAMILY MEMBER"/>
    <property type="match status" value="1"/>
</dbReference>
<feature type="region of interest" description="Disordered" evidence="26">
    <location>
        <begin position="467"/>
        <end position="501"/>
    </location>
</feature>
<keyword evidence="8" id="KW-0547">Nucleotide-binding</keyword>
<evidence type="ECO:0000313" key="28">
    <source>
        <dbReference type="Proteomes" id="UP000675881"/>
    </source>
</evidence>
<feature type="region of interest" description="Disordered" evidence="26">
    <location>
        <begin position="692"/>
        <end position="790"/>
    </location>
</feature>
<dbReference type="PANTHER" id="PTHR13710:SF152">
    <property type="entry name" value="ATP-DEPENDENT DNA HELICASE Q5"/>
    <property type="match status" value="1"/>
</dbReference>
<dbReference type="GO" id="GO:0051301">
    <property type="term" value="P:cell division"/>
    <property type="evidence" value="ECO:0007669"/>
    <property type="project" value="UniProtKB-KW"/>
</dbReference>
<feature type="compositionally biased region" description="Low complexity" evidence="26">
    <location>
        <begin position="751"/>
        <end position="761"/>
    </location>
</feature>
<comment type="subcellular location">
    <subcellularLocation>
        <location evidence="2">Nucleus</location>
        <location evidence="2">Nucleoplasm</location>
    </subcellularLocation>
</comment>
<dbReference type="Pfam" id="PF16124">
    <property type="entry name" value="RecQ_Zn_bind"/>
    <property type="match status" value="1"/>
</dbReference>
<evidence type="ECO:0000256" key="6">
    <source>
        <dbReference type="ARBA" id="ARBA00022705"/>
    </source>
</evidence>
<evidence type="ECO:0000256" key="9">
    <source>
        <dbReference type="ARBA" id="ARBA00022763"/>
    </source>
</evidence>
<evidence type="ECO:0000256" key="13">
    <source>
        <dbReference type="ARBA" id="ARBA00022840"/>
    </source>
</evidence>
<name>A0A7R8CJN7_LEPSM</name>
<dbReference type="PROSITE" id="PS00690">
    <property type="entry name" value="DEAH_ATP_HELICASE"/>
    <property type="match status" value="1"/>
</dbReference>
<keyword evidence="9" id="KW-0227">DNA damage</keyword>
<evidence type="ECO:0000256" key="1">
    <source>
        <dbReference type="ARBA" id="ARBA00001947"/>
    </source>
</evidence>
<dbReference type="GO" id="GO:0010605">
    <property type="term" value="P:negative regulation of macromolecule metabolic process"/>
    <property type="evidence" value="ECO:0007669"/>
    <property type="project" value="UniProtKB-ARBA"/>
</dbReference>
<dbReference type="InterPro" id="IPR004589">
    <property type="entry name" value="DNA_helicase_ATP-dep_RecQ"/>
</dbReference>
<proteinExistence type="inferred from homology"/>
<dbReference type="Pfam" id="PF00270">
    <property type="entry name" value="DEAD"/>
    <property type="match status" value="1"/>
</dbReference>
<reference evidence="27" key="1">
    <citation type="submission" date="2021-02" db="EMBL/GenBank/DDBJ databases">
        <authorList>
            <person name="Bekaert M."/>
        </authorList>
    </citation>
    <scope>NUCLEOTIDE SEQUENCE</scope>
    <source>
        <strain evidence="27">IoA-00</strain>
    </source>
</reference>
<evidence type="ECO:0000256" key="19">
    <source>
        <dbReference type="ARBA" id="ARBA00034617"/>
    </source>
</evidence>
<dbReference type="EC" id="5.6.2.4" evidence="20"/>
<evidence type="ECO:0000256" key="2">
    <source>
        <dbReference type="ARBA" id="ARBA00004642"/>
    </source>
</evidence>
<feature type="compositionally biased region" description="Acidic residues" evidence="26">
    <location>
        <begin position="698"/>
        <end position="717"/>
    </location>
</feature>
<dbReference type="InterPro" id="IPR011545">
    <property type="entry name" value="DEAD/DEAH_box_helicase_dom"/>
</dbReference>
<dbReference type="InterPro" id="IPR013257">
    <property type="entry name" value="SRI"/>
</dbReference>
<dbReference type="FunFam" id="3.40.50.300:FF:000444">
    <property type="entry name" value="ATP-dependent DNA helicase"/>
    <property type="match status" value="1"/>
</dbReference>
<evidence type="ECO:0000256" key="20">
    <source>
        <dbReference type="ARBA" id="ARBA00034808"/>
    </source>
</evidence>
<keyword evidence="6" id="KW-0235">DNA replication</keyword>